<name>A0A8D8AS26_CULPI</name>
<keyword evidence="1" id="KW-0812">Transmembrane</keyword>
<proteinExistence type="predicted"/>
<accession>A0A8D8AS26</accession>
<organism evidence="2">
    <name type="scientific">Culex pipiens</name>
    <name type="common">House mosquito</name>
    <dbReference type="NCBI Taxonomy" id="7175"/>
    <lineage>
        <taxon>Eukaryota</taxon>
        <taxon>Metazoa</taxon>
        <taxon>Ecdysozoa</taxon>
        <taxon>Arthropoda</taxon>
        <taxon>Hexapoda</taxon>
        <taxon>Insecta</taxon>
        <taxon>Pterygota</taxon>
        <taxon>Neoptera</taxon>
        <taxon>Endopterygota</taxon>
        <taxon>Diptera</taxon>
        <taxon>Nematocera</taxon>
        <taxon>Culicoidea</taxon>
        <taxon>Culicidae</taxon>
        <taxon>Culicinae</taxon>
        <taxon>Culicini</taxon>
        <taxon>Culex</taxon>
        <taxon>Culex</taxon>
    </lineage>
</organism>
<keyword evidence="1" id="KW-0472">Membrane</keyword>
<sequence>MLEVRDLRLRSGHGQYRLRHRSRIVAVLNRLCTDRNLGYLANYWNNNRSTFFSDLFLNNRLLDNLFTCNTGQIRRFLNIFFHLIIVVIIREMSFHRFLGSLPRIFLLLQLYRKWHPFARFRSNNLLRLTRSRRLVQIHGRPRRVQLLNRFARPRHRQRKWHLATGRSRFS</sequence>
<feature type="transmembrane region" description="Helical" evidence="1">
    <location>
        <begin position="79"/>
        <end position="98"/>
    </location>
</feature>
<reference evidence="2" key="1">
    <citation type="submission" date="2021-05" db="EMBL/GenBank/DDBJ databases">
        <authorList>
            <person name="Alioto T."/>
            <person name="Alioto T."/>
            <person name="Gomez Garrido J."/>
        </authorList>
    </citation>
    <scope>NUCLEOTIDE SEQUENCE</scope>
</reference>
<dbReference type="AlphaFoldDB" id="A0A8D8AS26"/>
<keyword evidence="1" id="KW-1133">Transmembrane helix</keyword>
<protein>
    <submittedName>
        <fullName evidence="2">(northern house mosquito) hypothetical protein</fullName>
    </submittedName>
</protein>
<evidence type="ECO:0000256" key="1">
    <source>
        <dbReference type="SAM" id="Phobius"/>
    </source>
</evidence>
<dbReference type="EMBL" id="HBUE01041003">
    <property type="protein sequence ID" value="CAG6460638.1"/>
    <property type="molecule type" value="Transcribed_RNA"/>
</dbReference>
<evidence type="ECO:0000313" key="2">
    <source>
        <dbReference type="EMBL" id="CAG6460638.1"/>
    </source>
</evidence>